<dbReference type="GeneID" id="14888865"/>
<dbReference type="AlphaFoldDB" id="A0A0A1U692"/>
<sequence>LYRGNSYYKELKYDVVSLQSQGFDERSVVLVEMIDGTKLKKPKVKPQQNEEDDFVEEVMSSLSQNGVIDFE</sequence>
<dbReference type="KEGG" id="eiv:EIN_462280"/>
<evidence type="ECO:0000313" key="2">
    <source>
        <dbReference type="Proteomes" id="UP000014680"/>
    </source>
</evidence>
<protein>
    <submittedName>
        <fullName evidence="1">Uncharacterized protein</fullName>
    </submittedName>
</protein>
<evidence type="ECO:0000313" key="1">
    <source>
        <dbReference type="EMBL" id="ELP89882.1"/>
    </source>
</evidence>
<accession>A0A0A1U692</accession>
<name>A0A0A1U692_ENTIV</name>
<keyword evidence="2" id="KW-1185">Reference proteome</keyword>
<dbReference type="Proteomes" id="UP000014680">
    <property type="component" value="Unassembled WGS sequence"/>
</dbReference>
<reference evidence="1 2" key="1">
    <citation type="submission" date="2012-10" db="EMBL/GenBank/DDBJ databases">
        <authorList>
            <person name="Zafar N."/>
            <person name="Inman J."/>
            <person name="Hall N."/>
            <person name="Lorenzi H."/>
            <person name="Caler E."/>
        </authorList>
    </citation>
    <scope>NUCLEOTIDE SEQUENCE [LARGE SCALE GENOMIC DNA]</scope>
    <source>
        <strain evidence="1 2">IP1</strain>
    </source>
</reference>
<dbReference type="RefSeq" id="XP_004256653.1">
    <property type="nucleotide sequence ID" value="XM_004256605.1"/>
</dbReference>
<organism evidence="1 2">
    <name type="scientific">Entamoeba invadens IP1</name>
    <dbReference type="NCBI Taxonomy" id="370355"/>
    <lineage>
        <taxon>Eukaryota</taxon>
        <taxon>Amoebozoa</taxon>
        <taxon>Evosea</taxon>
        <taxon>Archamoebae</taxon>
        <taxon>Mastigamoebida</taxon>
        <taxon>Entamoebidae</taxon>
        <taxon>Entamoeba</taxon>
    </lineage>
</organism>
<dbReference type="VEuPathDB" id="AmoebaDB:EIN_462280"/>
<proteinExistence type="predicted"/>
<feature type="non-terminal residue" evidence="1">
    <location>
        <position position="1"/>
    </location>
</feature>
<dbReference type="EMBL" id="KB206565">
    <property type="protein sequence ID" value="ELP89882.1"/>
    <property type="molecule type" value="Genomic_DNA"/>
</dbReference>
<gene>
    <name evidence="1" type="ORF">EIN_462280</name>
</gene>
<dbReference type="OrthoDB" id="10292686at2759"/>